<gene>
    <name evidence="2" type="ordered locus">MTES_0944</name>
</gene>
<evidence type="ECO:0000259" key="1">
    <source>
        <dbReference type="Pfam" id="PF25692"/>
    </source>
</evidence>
<dbReference type="OrthoDB" id="5028096at2"/>
<dbReference type="KEGG" id="mts:MTES_0944"/>
<feature type="domain" description="Depolymerase 2 capsule K5-specific C-terminal" evidence="1">
    <location>
        <begin position="664"/>
        <end position="747"/>
    </location>
</feature>
<dbReference type="InterPro" id="IPR057996">
    <property type="entry name" value="K52_C"/>
</dbReference>
<dbReference type="STRING" id="979556.MTES_0944"/>
<reference key="2">
    <citation type="submission" date="2011-02" db="EMBL/GenBank/DDBJ databases">
        <title>Genome sequence of Microbacterium testaceum StLB037.</title>
        <authorList>
            <person name="Morohoshi T."/>
            <person name="Wang W.Z."/>
            <person name="Someya N."/>
            <person name="Ikeda T."/>
        </authorList>
    </citation>
    <scope>NUCLEOTIDE SEQUENCE</scope>
    <source>
        <strain>StLB037</strain>
    </source>
</reference>
<evidence type="ECO:0000313" key="3">
    <source>
        <dbReference type="Proteomes" id="UP000008975"/>
    </source>
</evidence>
<accession>E8NF54</accession>
<dbReference type="InterPro" id="IPR012334">
    <property type="entry name" value="Pectin_lyas_fold"/>
</dbReference>
<proteinExistence type="predicted"/>
<protein>
    <submittedName>
        <fullName evidence="2">Histone acetyltransferase HPA2</fullName>
    </submittedName>
</protein>
<dbReference type="AlphaFoldDB" id="E8NF54"/>
<dbReference type="InterPro" id="IPR011050">
    <property type="entry name" value="Pectin_lyase_fold/virulence"/>
</dbReference>
<dbReference type="EMBL" id="AP012052">
    <property type="protein sequence ID" value="BAJ73908.1"/>
    <property type="molecule type" value="Genomic_DNA"/>
</dbReference>
<name>E8NF54_MICTS</name>
<dbReference type="Pfam" id="PF25692">
    <property type="entry name" value="Phage_depo_C"/>
    <property type="match status" value="1"/>
</dbReference>
<dbReference type="Proteomes" id="UP000008975">
    <property type="component" value="Chromosome"/>
</dbReference>
<dbReference type="InterPro" id="IPR019546">
    <property type="entry name" value="TAT_signal_bac_arc"/>
</dbReference>
<evidence type="ECO:0000313" key="2">
    <source>
        <dbReference type="EMBL" id="BAJ73908.1"/>
    </source>
</evidence>
<sequence>MTEERSGFPDRRALLGLGTIGVAAGVAGSVLRPQPAHAADPVTSVNGKTGAVVLTATDLDAVPTSELRSFVTVASPDRFPGIDPTGAAECAAPFQAALNAVAPGGTLFVPPGRYRLGASLQVPPNITISAPHRQAVLVRDGHKGIIVRAYGSHSAPIQTTENPARVEVTENGQVTGVMQVRLASAPNGWNRGDIVKIFADDAIPGSRRTEGASSIPRVGEYMRIHSVSGTTVQLNGWAFENYTSNVRLAKLDDKTVAIDGLAFDVSDASFASTDAPECVLRCDSLRSPRLTNVRIIRAAGIAIQMRSCAGYYIENAEITTATDNPSAGVFGYGIHDVSCNGGLVVGGIARYVRHGYSDKSTEVPANSQNTMMYGRTLFPRITGMQVVGASSAGFDTHQESYGVHFDGCIARATTSSGFSLRGSGHRLTNCSVIGGPIALQVFTETSGGRGTGDTRHITVDDFRTEDSSTVVQCSIRESAHDQRGIQDTERNLTIKGLHARGARRLARITNARVRITDFDVTASDLPEFAFIQNTNSRLDLIDGLVDLEAVTKVENNRNRILRSTTDSPSPGSRVLIRGLRVRASTFYATQCAVGPFETDVTTDIDAQVEMETPFPVMPGNLGASPRCTFGWTTWVQEDSAASLSSSGSATFINAALSGSLRAATRAPDELILLLATLSDGVSRDLGKLERGRKLGQRLSILVARADNGATLRVRNGSAYGVSLGSQSSITLGNGGQLHLFWGGSTWRLLS</sequence>
<dbReference type="Gene3D" id="2.160.20.10">
    <property type="entry name" value="Single-stranded right-handed beta-helix, Pectin lyase-like"/>
    <property type="match status" value="1"/>
</dbReference>
<dbReference type="RefSeq" id="WP_013584035.1">
    <property type="nucleotide sequence ID" value="NC_015125.1"/>
</dbReference>
<dbReference type="PROSITE" id="PS51318">
    <property type="entry name" value="TAT"/>
    <property type="match status" value="1"/>
</dbReference>
<dbReference type="NCBIfam" id="TIGR01409">
    <property type="entry name" value="TAT_signal_seq"/>
    <property type="match status" value="1"/>
</dbReference>
<organism evidence="2 3">
    <name type="scientific">Microbacterium testaceum (strain StLB037)</name>
    <dbReference type="NCBI Taxonomy" id="979556"/>
    <lineage>
        <taxon>Bacteria</taxon>
        <taxon>Bacillati</taxon>
        <taxon>Actinomycetota</taxon>
        <taxon>Actinomycetes</taxon>
        <taxon>Micrococcales</taxon>
        <taxon>Microbacteriaceae</taxon>
        <taxon>Microbacterium</taxon>
    </lineage>
</organism>
<reference evidence="2 3" key="1">
    <citation type="journal article" date="2011" name="J. Bacteriol.">
        <title>Genome sequence of Microbacterium testaceum StLB037, an N-acylhomoserine lactone-degrading bacterium isolated from potato leaves.</title>
        <authorList>
            <person name="Morohoshi T."/>
            <person name="Wang W.-Z."/>
            <person name="Someya N."/>
            <person name="Ikeda T."/>
        </authorList>
    </citation>
    <scope>NUCLEOTIDE SEQUENCE [LARGE SCALE GENOMIC DNA]</scope>
    <source>
        <strain evidence="2 3">StLB037</strain>
    </source>
</reference>
<dbReference type="HOGENOM" id="CLU_370811_0_0_11"/>
<dbReference type="InterPro" id="IPR006311">
    <property type="entry name" value="TAT_signal"/>
</dbReference>
<dbReference type="SUPFAM" id="SSF51126">
    <property type="entry name" value="Pectin lyase-like"/>
    <property type="match status" value="1"/>
</dbReference>